<dbReference type="RefSeq" id="WP_377048212.1">
    <property type="nucleotide sequence ID" value="NZ_JBHLVZ010000001.1"/>
</dbReference>
<organism evidence="2 3">
    <name type="scientific">Muricoccus vinaceus</name>
    <dbReference type="NCBI Taxonomy" id="424704"/>
    <lineage>
        <taxon>Bacteria</taxon>
        <taxon>Pseudomonadati</taxon>
        <taxon>Pseudomonadota</taxon>
        <taxon>Alphaproteobacteria</taxon>
        <taxon>Acetobacterales</taxon>
        <taxon>Roseomonadaceae</taxon>
        <taxon>Muricoccus</taxon>
    </lineage>
</organism>
<dbReference type="InterPro" id="IPR046184">
    <property type="entry name" value="DUF6212"/>
</dbReference>
<evidence type="ECO:0000256" key="1">
    <source>
        <dbReference type="SAM" id="MobiDB-lite"/>
    </source>
</evidence>
<keyword evidence="3" id="KW-1185">Reference proteome</keyword>
<name>A0ABV6IKQ2_9PROT</name>
<accession>A0ABV6IKQ2</accession>
<proteinExistence type="predicted"/>
<dbReference type="Proteomes" id="UP001589789">
    <property type="component" value="Unassembled WGS sequence"/>
</dbReference>
<dbReference type="EMBL" id="JBHLVZ010000001">
    <property type="protein sequence ID" value="MFC0384188.1"/>
    <property type="molecule type" value="Genomic_DNA"/>
</dbReference>
<gene>
    <name evidence="2" type="ORF">ACFFIC_01330</name>
</gene>
<reference evidence="2 3" key="1">
    <citation type="submission" date="2024-09" db="EMBL/GenBank/DDBJ databases">
        <authorList>
            <person name="Sun Q."/>
            <person name="Mori K."/>
        </authorList>
    </citation>
    <scope>NUCLEOTIDE SEQUENCE [LARGE SCALE GENOMIC DNA]</scope>
    <source>
        <strain evidence="2 3">CCM 7468</strain>
    </source>
</reference>
<feature type="region of interest" description="Disordered" evidence="1">
    <location>
        <begin position="184"/>
        <end position="214"/>
    </location>
</feature>
<comment type="caution">
    <text evidence="2">The sequence shown here is derived from an EMBL/GenBank/DDBJ whole genome shotgun (WGS) entry which is preliminary data.</text>
</comment>
<sequence>MLGAWVVPAPALAPGWLALDLPGPLAETGLLEIVPEGPGLPPLSRETRPGAGGGLVGPALRAWAAPPGGAMVNPSFWTPEEVGLPWLAPGTDLFLPQAARTVARVLAGRLDPVAVSDEAPRLLLRAPAGQRAAVLLAQIHLARINRMRITLEAAGGEDAAVAAWIRPPEESPFGADALDRPAPGAAWTGWREPLTGRPCSPCLLPRGSEDGEAL</sequence>
<evidence type="ECO:0000313" key="2">
    <source>
        <dbReference type="EMBL" id="MFC0384188.1"/>
    </source>
</evidence>
<protein>
    <submittedName>
        <fullName evidence="2">DUF6212 domain-containing protein</fullName>
    </submittedName>
</protein>
<dbReference type="Pfam" id="PF19717">
    <property type="entry name" value="DUF6212"/>
    <property type="match status" value="1"/>
</dbReference>
<evidence type="ECO:0000313" key="3">
    <source>
        <dbReference type="Proteomes" id="UP001589789"/>
    </source>
</evidence>